<protein>
    <recommendedName>
        <fullName evidence="4">RUN domain-containing protein</fullName>
    </recommendedName>
</protein>
<dbReference type="PROSITE" id="PS50005">
    <property type="entry name" value="TPR"/>
    <property type="match status" value="2"/>
</dbReference>
<evidence type="ECO:0000313" key="5">
    <source>
        <dbReference type="EMBL" id="KAF6213526.1"/>
    </source>
</evidence>
<dbReference type="Gene3D" id="1.20.58.900">
    <property type="match status" value="1"/>
</dbReference>
<evidence type="ECO:0000256" key="2">
    <source>
        <dbReference type="PROSITE-ProRule" id="PRU00339"/>
    </source>
</evidence>
<evidence type="ECO:0000259" key="4">
    <source>
        <dbReference type="PROSITE" id="PS50826"/>
    </source>
</evidence>
<dbReference type="InterPro" id="IPR047335">
    <property type="entry name" value="RUFY1-3"/>
</dbReference>
<dbReference type="InterPro" id="IPR013083">
    <property type="entry name" value="Znf_RING/FYVE/PHD"/>
</dbReference>
<dbReference type="PANTHER" id="PTHR45956:SF6">
    <property type="entry name" value="RUN DOMAIN-CONTAINING PROTEIN"/>
    <property type="match status" value="1"/>
</dbReference>
<dbReference type="FunFam" id="1.20.58.900:FF:000011">
    <property type="entry name" value="Uncharacterized protein, isoform B"/>
    <property type="match status" value="1"/>
</dbReference>
<dbReference type="OrthoDB" id="79871at2759"/>
<dbReference type="Pfam" id="PF02759">
    <property type="entry name" value="RUN"/>
    <property type="match status" value="1"/>
</dbReference>
<comment type="caution">
    <text evidence="5">The sequence shown here is derived from an EMBL/GenBank/DDBJ whole genome shotgun (WGS) entry which is preliminary data.</text>
</comment>
<feature type="compositionally biased region" description="Basic and acidic residues" evidence="3">
    <location>
        <begin position="13"/>
        <end position="24"/>
    </location>
</feature>
<dbReference type="InterPro" id="IPR011990">
    <property type="entry name" value="TPR-like_helical_dom_sf"/>
</dbReference>
<dbReference type="Pfam" id="PF13432">
    <property type="entry name" value="TPR_16"/>
    <property type="match status" value="2"/>
</dbReference>
<feature type="region of interest" description="Disordered" evidence="3">
    <location>
        <begin position="1"/>
        <end position="33"/>
    </location>
</feature>
<name>A0A8S9XZK2_APOLU</name>
<evidence type="ECO:0000313" key="6">
    <source>
        <dbReference type="Proteomes" id="UP000466442"/>
    </source>
</evidence>
<dbReference type="PROSITE" id="PS50826">
    <property type="entry name" value="RUN"/>
    <property type="match status" value="1"/>
</dbReference>
<proteinExistence type="predicted"/>
<dbReference type="PANTHER" id="PTHR45956">
    <property type="entry name" value="RUN AND FYVE DOMAIN-CONTAINING PROTEIN 2-LIKE PROTEIN"/>
    <property type="match status" value="1"/>
</dbReference>
<dbReference type="InterPro" id="IPR011011">
    <property type="entry name" value="Znf_FYVE_PHD"/>
</dbReference>
<dbReference type="InterPro" id="IPR037213">
    <property type="entry name" value="Run_dom_sf"/>
</dbReference>
<dbReference type="InterPro" id="IPR019734">
    <property type="entry name" value="TPR_rpt"/>
</dbReference>
<dbReference type="GO" id="GO:0005737">
    <property type="term" value="C:cytoplasm"/>
    <property type="evidence" value="ECO:0007669"/>
    <property type="project" value="TreeGrafter"/>
</dbReference>
<dbReference type="SUPFAM" id="SSF48452">
    <property type="entry name" value="TPR-like"/>
    <property type="match status" value="1"/>
</dbReference>
<feature type="region of interest" description="Disordered" evidence="3">
    <location>
        <begin position="317"/>
        <end position="355"/>
    </location>
</feature>
<dbReference type="SUPFAM" id="SSF140741">
    <property type="entry name" value="RUN domain-like"/>
    <property type="match status" value="1"/>
</dbReference>
<organism evidence="5 6">
    <name type="scientific">Apolygus lucorum</name>
    <name type="common">Small green plant bug</name>
    <name type="synonym">Lygocoris lucorum</name>
    <dbReference type="NCBI Taxonomy" id="248454"/>
    <lineage>
        <taxon>Eukaryota</taxon>
        <taxon>Metazoa</taxon>
        <taxon>Ecdysozoa</taxon>
        <taxon>Arthropoda</taxon>
        <taxon>Hexapoda</taxon>
        <taxon>Insecta</taxon>
        <taxon>Pterygota</taxon>
        <taxon>Neoptera</taxon>
        <taxon>Paraneoptera</taxon>
        <taxon>Hemiptera</taxon>
        <taxon>Heteroptera</taxon>
        <taxon>Panheteroptera</taxon>
        <taxon>Cimicomorpha</taxon>
        <taxon>Miridae</taxon>
        <taxon>Mirini</taxon>
        <taxon>Apolygus</taxon>
    </lineage>
</organism>
<dbReference type="EMBL" id="WIXP02000003">
    <property type="protein sequence ID" value="KAF6213526.1"/>
    <property type="molecule type" value="Genomic_DNA"/>
</dbReference>
<dbReference type="SMART" id="SM00028">
    <property type="entry name" value="TPR"/>
    <property type="match status" value="5"/>
</dbReference>
<dbReference type="AlphaFoldDB" id="A0A8S9XZK2"/>
<dbReference type="InterPro" id="IPR004012">
    <property type="entry name" value="Run_dom"/>
</dbReference>
<dbReference type="Gene3D" id="3.30.40.10">
    <property type="entry name" value="Zinc/RING finger domain, C3HC4 (zinc finger)"/>
    <property type="match status" value="1"/>
</dbReference>
<dbReference type="Proteomes" id="UP000466442">
    <property type="component" value="Unassembled WGS sequence"/>
</dbReference>
<evidence type="ECO:0000256" key="1">
    <source>
        <dbReference type="ARBA" id="ARBA00023054"/>
    </source>
</evidence>
<keyword evidence="2" id="KW-0802">TPR repeat</keyword>
<feature type="repeat" description="TPR" evidence="2">
    <location>
        <begin position="1100"/>
        <end position="1133"/>
    </location>
</feature>
<reference evidence="5" key="1">
    <citation type="journal article" date="2021" name="Mol. Ecol. Resour.">
        <title>Apolygus lucorum genome provides insights into omnivorousness and mesophyll feeding.</title>
        <authorList>
            <person name="Liu Y."/>
            <person name="Liu H."/>
            <person name="Wang H."/>
            <person name="Huang T."/>
            <person name="Liu B."/>
            <person name="Yang B."/>
            <person name="Yin L."/>
            <person name="Li B."/>
            <person name="Zhang Y."/>
            <person name="Zhang S."/>
            <person name="Jiang F."/>
            <person name="Zhang X."/>
            <person name="Ren Y."/>
            <person name="Wang B."/>
            <person name="Wang S."/>
            <person name="Lu Y."/>
            <person name="Wu K."/>
            <person name="Fan W."/>
            <person name="Wang G."/>
        </authorList>
    </citation>
    <scope>NUCLEOTIDE SEQUENCE</scope>
    <source>
        <strain evidence="5">12Hb</strain>
    </source>
</reference>
<dbReference type="Gene3D" id="1.25.40.10">
    <property type="entry name" value="Tetratricopeptide repeat domain"/>
    <property type="match status" value="1"/>
</dbReference>
<sequence>MAACGDDEPPSPLEKRELFRENENKSSTSRSPSLGSVFEFLVSRSYPRSRVPVQDKARDPVVIERRNLVNISKLIVKELIETSLKFGRMLDSDHMPLQHFFIVLEHALRHGLRPKKGLLGPKKELWDILQVVEKLTTEAQDITSSVRDLPTVRTQMGRARAWLRLALMQKKLGDYLKLLIDHRDDILSEYFEPDALLMSDEAIVIVGLLVGLNVIDCNLCVKEEDLDCQQGVIDFSLYLRSSHHNSVVGDTPDDDLDFDNMTTVLDQKNYIEELNRHLNATVGNLQAKVESLTTTNALMKEDLAIAKKTIMSLSDENKSLKTGEKKDTNSERTDEGGGLNSNKEADISTSSMNTDQLKHELDLEKKRTEDVQRELHLQISLKAEMEVAMKLLEKDIHDKQDTIVSLRRQLDDIKQINLDMYRKLQENESSLKQKTELISKLEAKTCAMTDTLQIMGNKQKEVERDITEAEQALKQVSETSDALRLERDLRQTLENAIQLDKNRINDLQAEVNQLRTLAKNYVTLQEEKYRLDEKCREQEETLEEMGRHLSDSKLKISELTEEVNQTMTESPSGLNWASDKDAVNCKSCTRDFNLRRRKHHCQLGYGVPENLLSFEGNGKMSLRKLVEGDCGGSNALVNLTSHFVQDRGLKDEGFNGFSHSDPISTANSEQLVQEFLEETMGHSAQPFRMDNLLAEMWDLEGRVGPIRSPPVAQLANTDEDVKEWAQHYIDAGKHFEERAEPGIWTVDNPIYPNDSSEEYLDLGIGSKWAAEYLQRTTEDSTSQEDPILGDLSNSEEYVDSKTDPLIKDTAEAILKETEEDDRFTDSKFMKFMRQIKEGEAFDEAFKEGEEDASSNSTAEHWSLEYNNDQAPEVDWTLKFLAENQLPKTAGPSTQESEMEKQFHDALWKNLTQQWDKLSKEGDHDQWADEFGDFTNRFKEYQFSRDNPMSDETNALEQGKAKLEAGDLPSAVLCFEAAVTQEPENSSAWQLLGTTQAENEQDPQAIAALRKCISIESSNLTALMSLAVCYTNENYQNQACRALREWLRVNPRYSDLVASDPLQDDNTVLGITSLLSRELHQNVKGMFLEAARRNPKETFDPDVQCGLGVLFNLSGETDMAADCFKAALQARPKDSRLWNRLGATLANGSRSEEAVDAYRSALHLSPGFIRARYNLGITCVHLAAHEEAAEHLLTALRQQSRGKGPQGESSENMSDSIWSTLRLVVLSLLERTDLSEAVESRNLEMLCKEFGVD</sequence>
<dbReference type="CDD" id="cd17681">
    <property type="entry name" value="RUN_RUFY1_like"/>
    <property type="match status" value="1"/>
</dbReference>
<dbReference type="SMART" id="SM00593">
    <property type="entry name" value="RUN"/>
    <property type="match status" value="1"/>
</dbReference>
<keyword evidence="6" id="KW-1185">Reference proteome</keyword>
<feature type="compositionally biased region" description="Basic and acidic residues" evidence="3">
    <location>
        <begin position="317"/>
        <end position="335"/>
    </location>
</feature>
<keyword evidence="1" id="KW-0175">Coiled coil</keyword>
<feature type="domain" description="RUN" evidence="4">
    <location>
        <begin position="91"/>
        <end position="224"/>
    </location>
</feature>
<feature type="repeat" description="TPR" evidence="2">
    <location>
        <begin position="1134"/>
        <end position="1167"/>
    </location>
</feature>
<gene>
    <name evidence="5" type="ORF">GE061_011246</name>
</gene>
<accession>A0A8S9XZK2</accession>
<evidence type="ECO:0000256" key="3">
    <source>
        <dbReference type="SAM" id="MobiDB-lite"/>
    </source>
</evidence>
<dbReference type="SUPFAM" id="SSF57903">
    <property type="entry name" value="FYVE/PHD zinc finger"/>
    <property type="match status" value="1"/>
</dbReference>